<dbReference type="InterPro" id="IPR035960">
    <property type="entry name" value="Secretoglobin_sf"/>
</dbReference>
<evidence type="ECO:0000259" key="2">
    <source>
        <dbReference type="PROSITE" id="PS50174"/>
    </source>
</evidence>
<feature type="region of interest" description="Disordered" evidence="1">
    <location>
        <begin position="550"/>
        <end position="581"/>
    </location>
</feature>
<dbReference type="GO" id="GO:0003723">
    <property type="term" value="F:RNA binding"/>
    <property type="evidence" value="ECO:0007669"/>
    <property type="project" value="TreeGrafter"/>
</dbReference>
<dbReference type="OrthoDB" id="20507at2759"/>
<dbReference type="GO" id="GO:0005634">
    <property type="term" value="C:nucleus"/>
    <property type="evidence" value="ECO:0007669"/>
    <property type="project" value="TreeGrafter"/>
</dbReference>
<dbReference type="GO" id="GO:0006397">
    <property type="term" value="P:mRNA processing"/>
    <property type="evidence" value="ECO:0007669"/>
    <property type="project" value="InterPro"/>
</dbReference>
<feature type="region of interest" description="Disordered" evidence="1">
    <location>
        <begin position="674"/>
        <end position="698"/>
    </location>
</feature>
<dbReference type="PANTHER" id="PTHR13384">
    <property type="entry name" value="G PATCH DOMAIN-CONTAINING PROTEIN 1"/>
    <property type="match status" value="1"/>
</dbReference>
<protein>
    <submittedName>
        <fullName evidence="3">DUF1604-domain-containing protein</fullName>
    </submittedName>
</protein>
<dbReference type="Pfam" id="PF01585">
    <property type="entry name" value="G-patch"/>
    <property type="match status" value="1"/>
</dbReference>
<dbReference type="InterPro" id="IPR011666">
    <property type="entry name" value="DUF1604"/>
</dbReference>
<gene>
    <name evidence="3" type="ORF">BDV25DRAFT_156625</name>
</gene>
<evidence type="ECO:0000313" key="4">
    <source>
        <dbReference type="Proteomes" id="UP000325780"/>
    </source>
</evidence>
<reference evidence="3 4" key="1">
    <citation type="submission" date="2019-04" db="EMBL/GenBank/DDBJ databases">
        <title>Friends and foes A comparative genomics study of 23 Aspergillus species from section Flavi.</title>
        <authorList>
            <consortium name="DOE Joint Genome Institute"/>
            <person name="Kjaerbolling I."/>
            <person name="Vesth T."/>
            <person name="Frisvad J.C."/>
            <person name="Nybo J.L."/>
            <person name="Theobald S."/>
            <person name="Kildgaard S."/>
            <person name="Isbrandt T."/>
            <person name="Kuo A."/>
            <person name="Sato A."/>
            <person name="Lyhne E.K."/>
            <person name="Kogle M.E."/>
            <person name="Wiebenga A."/>
            <person name="Kun R.S."/>
            <person name="Lubbers R.J."/>
            <person name="Makela M.R."/>
            <person name="Barry K."/>
            <person name="Chovatia M."/>
            <person name="Clum A."/>
            <person name="Daum C."/>
            <person name="Haridas S."/>
            <person name="He G."/>
            <person name="LaButti K."/>
            <person name="Lipzen A."/>
            <person name="Mondo S."/>
            <person name="Riley R."/>
            <person name="Salamov A."/>
            <person name="Simmons B.A."/>
            <person name="Magnuson J.K."/>
            <person name="Henrissat B."/>
            <person name="Mortensen U.H."/>
            <person name="Larsen T.O."/>
            <person name="Devries R.P."/>
            <person name="Grigoriev I.V."/>
            <person name="Machida M."/>
            <person name="Baker S.E."/>
            <person name="Andersen M.R."/>
        </authorList>
    </citation>
    <scope>NUCLEOTIDE SEQUENCE [LARGE SCALE GENOMIC DNA]</scope>
    <source>
        <strain evidence="3 4">IBT 18842</strain>
    </source>
</reference>
<evidence type="ECO:0000256" key="1">
    <source>
        <dbReference type="SAM" id="MobiDB-lite"/>
    </source>
</evidence>
<dbReference type="Pfam" id="PF07713">
    <property type="entry name" value="DUF1604"/>
    <property type="match status" value="1"/>
</dbReference>
<dbReference type="InterPro" id="IPR000467">
    <property type="entry name" value="G_patch_dom"/>
</dbReference>
<dbReference type="Pfam" id="PF26093">
    <property type="entry name" value="HTH_TGH"/>
    <property type="match status" value="1"/>
</dbReference>
<feature type="domain" description="G-patch" evidence="2">
    <location>
        <begin position="149"/>
        <end position="219"/>
    </location>
</feature>
<organism evidence="3 4">
    <name type="scientific">Aspergillus avenaceus</name>
    <dbReference type="NCBI Taxonomy" id="36643"/>
    <lineage>
        <taxon>Eukaryota</taxon>
        <taxon>Fungi</taxon>
        <taxon>Dikarya</taxon>
        <taxon>Ascomycota</taxon>
        <taxon>Pezizomycotina</taxon>
        <taxon>Eurotiomycetes</taxon>
        <taxon>Eurotiomycetidae</taxon>
        <taxon>Eurotiales</taxon>
        <taxon>Aspergillaceae</taxon>
        <taxon>Aspergillus</taxon>
        <taxon>Aspergillus subgen. Circumdati</taxon>
    </lineage>
</organism>
<dbReference type="PROSITE" id="PS50174">
    <property type="entry name" value="G_PATCH"/>
    <property type="match status" value="1"/>
</dbReference>
<accession>A0A5N6TSF3</accession>
<dbReference type="PANTHER" id="PTHR13384:SF19">
    <property type="entry name" value="G PATCH DOMAIN-CONTAINING PROTEIN 1"/>
    <property type="match status" value="1"/>
</dbReference>
<sequence>MSGKRARAAFEADLQAHESPYAFYGTPLPPLDANVRDDGSYVPIWKQEVTDDRGRKRLHGAFTGGFSAGYFNTVGSKEGWTPATFTSSRQNRAKDARQQRVEDFMDEDDIREAEESQKLHTANEFSGFGSTDADPNRRGGLMDVLKTSGETMGVKLLKKMGWKEGQGIGPKIRRKAHLDDDSALNGGDADTMHLFAPEDSPMVDFIRKTDHKGLGYEGETRLGSHNPESKGSDDEADPFFGQRLISQGNTKKPIAKEPRRGAFGVGVLNDTGSDDEDPYSLGPQISYNRVIGKDKKKKKKSIDDAKPKVASNPLLINKPVFISKKAIAARNSTGFRKCHDGRLPLGGFLLADNISSLSISSQGKKYAAPEIPKDWKSSKTPSKTREVSNYVSTAEAAKASALDPTSRAAILGEAQLPGKSIFDWMTPAARERIAKLTGKTDLPPARGEKAPEGYELSETQKRQDLWDLVPKLDKQVAVQALARAASGWMPYSEDQDKRSRYRTFLEVRAGLRDSLPDRVPGSNTGEWVAELHEFSRAAEVFKPMSGAMASRFTSASSGPKGSSDEAGSPSTDPLLHGPVKKPEDPAVAAAKIGMFGPMTRSNISFYPARLLCKRFNVKPPDNVQSDPNNPGAGSENLSGGRFQSAGYQTTGPKELISQEVMDQLMLDAGASSGIAEKSKPVVVEPEHNEALEADRPGEEIFKAIFGSDDEDDEDDDSS</sequence>
<feature type="region of interest" description="Disordered" evidence="1">
    <location>
        <begin position="619"/>
        <end position="648"/>
    </location>
</feature>
<keyword evidence="4" id="KW-1185">Reference proteome</keyword>
<feature type="compositionally biased region" description="Polar residues" evidence="1">
    <location>
        <begin position="551"/>
        <end position="560"/>
    </location>
</feature>
<dbReference type="Proteomes" id="UP000325780">
    <property type="component" value="Unassembled WGS sequence"/>
</dbReference>
<dbReference type="EMBL" id="ML742128">
    <property type="protein sequence ID" value="KAE8149285.1"/>
    <property type="molecule type" value="Genomic_DNA"/>
</dbReference>
<dbReference type="AlphaFoldDB" id="A0A5N6TSF3"/>
<proteinExistence type="predicted"/>
<evidence type="ECO:0000313" key="3">
    <source>
        <dbReference type="EMBL" id="KAE8149285.1"/>
    </source>
</evidence>
<dbReference type="SUPFAM" id="SSF48201">
    <property type="entry name" value="Uteroglobin-like"/>
    <property type="match status" value="1"/>
</dbReference>
<name>A0A5N6TSF3_ASPAV</name>
<feature type="compositionally biased region" description="Basic and acidic residues" evidence="1">
    <location>
        <begin position="676"/>
        <end position="698"/>
    </location>
</feature>
<feature type="compositionally biased region" description="Basic and acidic residues" evidence="1">
    <location>
        <begin position="215"/>
        <end position="233"/>
    </location>
</feature>
<feature type="region of interest" description="Disordered" evidence="1">
    <location>
        <begin position="215"/>
        <end position="240"/>
    </location>
</feature>